<accession>A0A3A8EM77</accession>
<organism evidence="1 2">
    <name type="scientific">Acinetobacter tianfuensis</name>
    <dbReference type="NCBI Taxonomy" id="2419603"/>
    <lineage>
        <taxon>Bacteria</taxon>
        <taxon>Pseudomonadati</taxon>
        <taxon>Pseudomonadota</taxon>
        <taxon>Gammaproteobacteria</taxon>
        <taxon>Moraxellales</taxon>
        <taxon>Moraxellaceae</taxon>
        <taxon>Acinetobacter</taxon>
    </lineage>
</organism>
<keyword evidence="2" id="KW-1185">Reference proteome</keyword>
<evidence type="ECO:0000313" key="2">
    <source>
        <dbReference type="Proteomes" id="UP000282388"/>
    </source>
</evidence>
<reference evidence="1 2" key="1">
    <citation type="submission" date="2018-09" db="EMBL/GenBank/DDBJ databases">
        <title>The draft genome of Acinetobacter spp. strains.</title>
        <authorList>
            <person name="Qin J."/>
            <person name="Feng Y."/>
            <person name="Zong Z."/>
        </authorList>
    </citation>
    <scope>NUCLEOTIDE SEQUENCE [LARGE SCALE GENOMIC DNA]</scope>
    <source>
        <strain evidence="1 2">WCHAc060012</strain>
    </source>
</reference>
<protein>
    <submittedName>
        <fullName evidence="1">Uncharacterized protein</fullName>
    </submittedName>
</protein>
<sequence>MKKLFVLAAIACVVWLLKLSFDVYMLKTEQTAVLQEQSELERRNALLNDQLAAIKRQAGGELKADIQVQPAAVQNEGIQPAAVIAQQLDFIEFALRQQQYGLALEKLNALELNLEHYALSPALKETLKQGIQTDRQNISQFVKVRSAQQQKILASLRQLDLALNKEIKQQHLNLPVQNEQAFWKRWLQIESVEQPRAVLMQRPLILKEAQLRLLNCQQLLQKGQYVIFQQELTQIEAILKQLPDSNTQHFIQQIQALKNMPVLTAPVLNSRALIG</sequence>
<dbReference type="EMBL" id="RAXV01000040">
    <property type="protein sequence ID" value="RKG29483.1"/>
    <property type="molecule type" value="Genomic_DNA"/>
</dbReference>
<dbReference type="RefSeq" id="WP_120403614.1">
    <property type="nucleotide sequence ID" value="NZ_RAXV01000040.1"/>
</dbReference>
<proteinExistence type="predicted"/>
<comment type="caution">
    <text evidence="1">The sequence shown here is derived from an EMBL/GenBank/DDBJ whole genome shotgun (WGS) entry which is preliminary data.</text>
</comment>
<evidence type="ECO:0000313" key="1">
    <source>
        <dbReference type="EMBL" id="RKG29483.1"/>
    </source>
</evidence>
<dbReference type="Proteomes" id="UP000282388">
    <property type="component" value="Unassembled WGS sequence"/>
</dbReference>
<gene>
    <name evidence="1" type="ORF">D7V32_14825</name>
</gene>
<name>A0A3A8EM77_9GAMM</name>
<dbReference type="AlphaFoldDB" id="A0A3A8EM77"/>
<dbReference type="OrthoDB" id="6713263at2"/>